<proteinExistence type="predicted"/>
<dbReference type="SUPFAM" id="SSF52540">
    <property type="entry name" value="P-loop containing nucleoside triphosphate hydrolases"/>
    <property type="match status" value="1"/>
</dbReference>
<accession>A0A963YS58</accession>
<reference evidence="5" key="2">
    <citation type="submission" date="2021-01" db="EMBL/GenBank/DDBJ databases">
        <authorList>
            <person name="Mieszkin S."/>
            <person name="Pouder E."/>
            <person name="Alain K."/>
        </authorList>
    </citation>
    <scope>NUCLEOTIDE SEQUENCE</scope>
    <source>
        <strain evidence="5">HW T2.11</strain>
    </source>
</reference>
<dbReference type="GO" id="GO:0016887">
    <property type="term" value="F:ATP hydrolysis activity"/>
    <property type="evidence" value="ECO:0007669"/>
    <property type="project" value="InterPro"/>
</dbReference>
<protein>
    <submittedName>
        <fullName evidence="5">ABC transporter ATP-binding protein</fullName>
    </submittedName>
</protein>
<dbReference type="FunFam" id="3.40.50.300:FF:000133">
    <property type="entry name" value="Spermidine/putrescine import ATP-binding protein PotA"/>
    <property type="match status" value="1"/>
</dbReference>
<keyword evidence="3 5" id="KW-0067">ATP-binding</keyword>
<dbReference type="EMBL" id="JAESVB010000005">
    <property type="protein sequence ID" value="MCB8876118.1"/>
    <property type="molecule type" value="Genomic_DNA"/>
</dbReference>
<dbReference type="SUPFAM" id="SSF50331">
    <property type="entry name" value="MOP-like"/>
    <property type="match status" value="1"/>
</dbReference>
<dbReference type="PROSITE" id="PS00211">
    <property type="entry name" value="ABC_TRANSPORTER_1"/>
    <property type="match status" value="1"/>
</dbReference>
<dbReference type="InterPro" id="IPR008995">
    <property type="entry name" value="Mo/tungstate-bd_C_term_dom"/>
</dbReference>
<dbReference type="GO" id="GO:0015847">
    <property type="term" value="P:putrescine transport"/>
    <property type="evidence" value="ECO:0007669"/>
    <property type="project" value="UniProtKB-ARBA"/>
</dbReference>
<evidence type="ECO:0000313" key="5">
    <source>
        <dbReference type="EMBL" id="MCB8876118.1"/>
    </source>
</evidence>
<dbReference type="InterPro" id="IPR050093">
    <property type="entry name" value="ABC_SmlMolc_Importer"/>
</dbReference>
<dbReference type="AlphaFoldDB" id="A0A963YS58"/>
<evidence type="ECO:0000259" key="4">
    <source>
        <dbReference type="PROSITE" id="PS50893"/>
    </source>
</evidence>
<dbReference type="Gene3D" id="3.40.50.300">
    <property type="entry name" value="P-loop containing nucleotide triphosphate hydrolases"/>
    <property type="match status" value="1"/>
</dbReference>
<keyword evidence="6" id="KW-1185">Reference proteome</keyword>
<dbReference type="GO" id="GO:0043190">
    <property type="term" value="C:ATP-binding cassette (ABC) transporter complex"/>
    <property type="evidence" value="ECO:0007669"/>
    <property type="project" value="InterPro"/>
</dbReference>
<dbReference type="Proteomes" id="UP000708298">
    <property type="component" value="Unassembled WGS sequence"/>
</dbReference>
<dbReference type="SMART" id="SM00382">
    <property type="entry name" value="AAA"/>
    <property type="match status" value="1"/>
</dbReference>
<dbReference type="Pfam" id="PF08402">
    <property type="entry name" value="TOBE_2"/>
    <property type="match status" value="1"/>
</dbReference>
<dbReference type="Pfam" id="PF00005">
    <property type="entry name" value="ABC_tran"/>
    <property type="match status" value="1"/>
</dbReference>
<dbReference type="InterPro" id="IPR027417">
    <property type="entry name" value="P-loop_NTPase"/>
</dbReference>
<evidence type="ECO:0000256" key="3">
    <source>
        <dbReference type="ARBA" id="ARBA00022840"/>
    </source>
</evidence>
<keyword evidence="1" id="KW-0813">Transport</keyword>
<dbReference type="InterPro" id="IPR003439">
    <property type="entry name" value="ABC_transporter-like_ATP-bd"/>
</dbReference>
<dbReference type="GO" id="GO:0005524">
    <property type="term" value="F:ATP binding"/>
    <property type="evidence" value="ECO:0007669"/>
    <property type="project" value="UniProtKB-KW"/>
</dbReference>
<dbReference type="RefSeq" id="WP_227321777.1">
    <property type="nucleotide sequence ID" value="NZ_JAESVB010000005.1"/>
</dbReference>
<dbReference type="GO" id="GO:0022857">
    <property type="term" value="F:transmembrane transporter activity"/>
    <property type="evidence" value="ECO:0007669"/>
    <property type="project" value="InterPro"/>
</dbReference>
<comment type="caution">
    <text evidence="5">The sequence shown here is derived from an EMBL/GenBank/DDBJ whole genome shotgun (WGS) entry which is preliminary data.</text>
</comment>
<dbReference type="InterPro" id="IPR003593">
    <property type="entry name" value="AAA+_ATPase"/>
</dbReference>
<keyword evidence="2" id="KW-0547">Nucleotide-binding</keyword>
<reference evidence="5" key="1">
    <citation type="journal article" date="2021" name="Microorganisms">
        <title>Acidisoma silvae sp. nov. and Acidisomacellulosilytica sp. nov., Two Acidophilic Bacteria Isolated from Decaying Wood, Hydrolyzing Cellulose and Producing Poly-3-hydroxybutyrate.</title>
        <authorList>
            <person name="Mieszkin S."/>
            <person name="Pouder E."/>
            <person name="Uroz S."/>
            <person name="Simon-Colin C."/>
            <person name="Alain K."/>
        </authorList>
    </citation>
    <scope>NUCLEOTIDE SEQUENCE</scope>
    <source>
        <strain evidence="5">HW T2.11</strain>
    </source>
</reference>
<organism evidence="5 6">
    <name type="scientific">Acidisoma silvae</name>
    <dbReference type="NCBI Taxonomy" id="2802396"/>
    <lineage>
        <taxon>Bacteria</taxon>
        <taxon>Pseudomonadati</taxon>
        <taxon>Pseudomonadota</taxon>
        <taxon>Alphaproteobacteria</taxon>
        <taxon>Acetobacterales</taxon>
        <taxon>Acidocellaceae</taxon>
        <taxon>Acidisoma</taxon>
    </lineage>
</organism>
<evidence type="ECO:0000313" key="6">
    <source>
        <dbReference type="Proteomes" id="UP000708298"/>
    </source>
</evidence>
<dbReference type="PANTHER" id="PTHR42781:SF4">
    <property type="entry name" value="SPERMIDINE_PUTRESCINE IMPORT ATP-BINDING PROTEIN POTA"/>
    <property type="match status" value="1"/>
</dbReference>
<sequence>MRQSSEPAPLIRLSGVRKVFGGTAAIENLDLAIHAGEFFTFLGPSGSGKTTTLRIIAGFELPDAGTVALDGQDLSRLPPHKRDVNTVFQDYALFPHLTLLENVAYGLRAKKIPAKDAILRAEAALASVRLADFGARRPGQLSGGQRQRVALARAIVNRPRVLLLDEPLGALDLKLRHQMQVELKALQQQTGITFIYVTHDQDEALTMSDRIAVFNHGRVEQIASPWMLYEQPQTAFVAGFVGITNIIARDGTACALRPEKIRLLSPDAPAAGWETMPATIAAVSYLGMSTRFLLDCADGSRLTAVEQNMAHGAEAPRLAQGSPVLAAWSAEAPWPLAA</sequence>
<feature type="domain" description="ABC transporter" evidence="4">
    <location>
        <begin position="11"/>
        <end position="241"/>
    </location>
</feature>
<name>A0A963YS58_9PROT</name>
<dbReference type="PROSITE" id="PS50893">
    <property type="entry name" value="ABC_TRANSPORTER_2"/>
    <property type="match status" value="1"/>
</dbReference>
<evidence type="ECO:0000256" key="2">
    <source>
        <dbReference type="ARBA" id="ARBA00022741"/>
    </source>
</evidence>
<dbReference type="InterPro" id="IPR013611">
    <property type="entry name" value="Transp-assoc_OB_typ2"/>
</dbReference>
<evidence type="ECO:0000256" key="1">
    <source>
        <dbReference type="ARBA" id="ARBA00022448"/>
    </source>
</evidence>
<dbReference type="PANTHER" id="PTHR42781">
    <property type="entry name" value="SPERMIDINE/PUTRESCINE IMPORT ATP-BINDING PROTEIN POTA"/>
    <property type="match status" value="1"/>
</dbReference>
<gene>
    <name evidence="5" type="ORF">ASILVAE211_13075</name>
</gene>
<dbReference type="InterPro" id="IPR017871">
    <property type="entry name" value="ABC_transporter-like_CS"/>
</dbReference>